<evidence type="ECO:0000313" key="3">
    <source>
        <dbReference type="Proteomes" id="UP000077173"/>
    </source>
</evidence>
<feature type="transmembrane region" description="Helical" evidence="1">
    <location>
        <begin position="144"/>
        <end position="165"/>
    </location>
</feature>
<accession>A0A176Z3X8</accession>
<comment type="caution">
    <text evidence="2">The sequence shown here is derived from an EMBL/GenBank/DDBJ whole genome shotgun (WGS) entry which is preliminary data.</text>
</comment>
<keyword evidence="1" id="KW-0472">Membrane</keyword>
<proteinExistence type="predicted"/>
<keyword evidence="1" id="KW-1133">Transmembrane helix</keyword>
<gene>
    <name evidence="2" type="ORF">AXW67_00705</name>
</gene>
<dbReference type="GeneID" id="32581816"/>
<dbReference type="Proteomes" id="UP000077173">
    <property type="component" value="Unassembled WGS sequence"/>
</dbReference>
<protein>
    <submittedName>
        <fullName evidence="2">Uncharacterized protein</fullName>
    </submittedName>
</protein>
<sequence>MANLKRGTFKFNKPNTAILEEAFPMRLVLLTAEGQAATFSGMPGQVVTRDDRPFAQSVEATLTGDDFEISPSGPQARTATLAHPVEWEWKVKPISSGTKSVTIDVAANIQIGPDKHRVQLTTLHESIEIQVTAFQRLKSYVASLNGAIAAITAAITSLAAIIGLIPKARQFFADNVLSLFRPRQPKKKRA</sequence>
<dbReference type="EMBL" id="LSEF01000071">
    <property type="protein sequence ID" value="OAF14147.1"/>
    <property type="molecule type" value="Genomic_DNA"/>
</dbReference>
<name>A0A176Z3X8_9BRAD</name>
<dbReference type="AlphaFoldDB" id="A0A176Z3X8"/>
<organism evidence="2 3">
    <name type="scientific">Bradyrhizobium neotropicale</name>
    <dbReference type="NCBI Taxonomy" id="1497615"/>
    <lineage>
        <taxon>Bacteria</taxon>
        <taxon>Pseudomonadati</taxon>
        <taxon>Pseudomonadota</taxon>
        <taxon>Alphaproteobacteria</taxon>
        <taxon>Hyphomicrobiales</taxon>
        <taxon>Nitrobacteraceae</taxon>
        <taxon>Bradyrhizobium</taxon>
    </lineage>
</organism>
<keyword evidence="3" id="KW-1185">Reference proteome</keyword>
<evidence type="ECO:0000313" key="2">
    <source>
        <dbReference type="EMBL" id="OAF14147.1"/>
    </source>
</evidence>
<reference evidence="2 3" key="1">
    <citation type="submission" date="2016-02" db="EMBL/GenBank/DDBJ databases">
        <title>Draft genome sequence of the strain BR 10247T Bradyrhizobium neotropicale isolated from nodules of Centrolobium paraense.</title>
        <authorList>
            <person name="Simoes-Araujo J.L."/>
            <person name="Barauna A.C."/>
            <person name="Silva K."/>
            <person name="Zilli J.E."/>
        </authorList>
    </citation>
    <scope>NUCLEOTIDE SEQUENCE [LARGE SCALE GENOMIC DNA]</scope>
    <source>
        <strain evidence="2 3">BR 10247</strain>
    </source>
</reference>
<keyword evidence="1" id="KW-0812">Transmembrane</keyword>
<evidence type="ECO:0000256" key="1">
    <source>
        <dbReference type="SAM" id="Phobius"/>
    </source>
</evidence>